<organism evidence="1">
    <name type="scientific">Glyptapanteles indiensis</name>
    <name type="common">Parasitoid wasp</name>
    <dbReference type="NCBI Taxonomy" id="92994"/>
    <lineage>
        <taxon>Eukaryota</taxon>
        <taxon>Metazoa</taxon>
        <taxon>Ecdysozoa</taxon>
        <taxon>Arthropoda</taxon>
        <taxon>Hexapoda</taxon>
        <taxon>Insecta</taxon>
        <taxon>Pterygota</taxon>
        <taxon>Neoptera</taxon>
        <taxon>Endopterygota</taxon>
        <taxon>Hymenoptera</taxon>
        <taxon>Apocrita</taxon>
        <taxon>Ichneumonoidea</taxon>
        <taxon>Braconidae</taxon>
        <taxon>Microgastrinae</taxon>
        <taxon>Glyptapanteles</taxon>
    </lineage>
</organism>
<dbReference type="PANTHER" id="PTHR33332">
    <property type="entry name" value="REVERSE TRANSCRIPTASE DOMAIN-CONTAINING PROTEIN"/>
    <property type="match status" value="1"/>
</dbReference>
<accession>B7S927</accession>
<evidence type="ECO:0000313" key="1">
    <source>
        <dbReference type="EMBL" id="ACE75402.1"/>
    </source>
</evidence>
<dbReference type="AlphaFoldDB" id="B7S927"/>
<sequence>MEACSVNRYTDAVRRRPPNVNSILLRLQRFLDLFVTLCRDLDLYLNIDKCKVMSFSRSRSLILFDYEINGILVSRVNLHNDLGITFDTKLNFQSHIGKVVTSSWKMFGFVTRSSRNLYSIKAIKAIFFSLVRSRLEYASLVWSPIHQVYSTKIDKIQNKFLKFLAWKLDGVYPEQGTDYEALRNRFQLFSLQEGRFFACTMFIARLLQDKIDCGRLLSLIDFKVPVMRIGPPFHLPLVVTNFATSALIYRLMESFNYFHNLDNNLEPYLVSSINSFNRLLRQNHV</sequence>
<gene>
    <name evidence="1" type="ORF">GIP_L8_0160</name>
</gene>
<keyword evidence="1" id="KW-0808">Transferase</keyword>
<name>B7S927_GLYIN</name>
<dbReference type="PRINTS" id="PR01345">
    <property type="entry name" value="CERVTRCPTASE"/>
</dbReference>
<keyword evidence="1" id="KW-0548">Nucleotidyltransferase</keyword>
<keyword evidence="1" id="KW-0695">RNA-directed DNA polymerase</keyword>
<dbReference type="GO" id="GO:0003964">
    <property type="term" value="F:RNA-directed DNA polymerase activity"/>
    <property type="evidence" value="ECO:0007669"/>
    <property type="project" value="UniProtKB-KW"/>
</dbReference>
<protein>
    <submittedName>
        <fullName evidence="1">Reverse transcriptase-like protein</fullName>
    </submittedName>
</protein>
<proteinExistence type="predicted"/>
<reference evidence="1" key="1">
    <citation type="submission" date="2007-06" db="EMBL/GenBank/DDBJ databases">
        <title>Bracovirus Evolution: Comparative Genomics of Multiple Viral and Proviral Genomes.</title>
        <authorList>
            <person name="Desjardins C.A."/>
            <person name="Gundersen-Rindal D.E."/>
            <person name="Hostetler J.B."/>
            <person name="Tallon L.J."/>
            <person name="Utterback T.R."/>
            <person name="Fuester R.W."/>
            <person name="Schatz M.C."/>
            <person name="Pedroni M.J."/>
            <person name="Fadrosh D.W."/>
            <person name="Haas B.J."/>
            <person name="Toms B.S."/>
            <person name="Chen D."/>
            <person name="Nene V."/>
        </authorList>
    </citation>
    <scope>NUCLEOTIDE SEQUENCE</scope>
</reference>
<dbReference type="EMBL" id="EF710657">
    <property type="protein sequence ID" value="ACE75402.1"/>
    <property type="molecule type" value="Genomic_DNA"/>
</dbReference>